<feature type="compositionally biased region" description="Polar residues" evidence="11">
    <location>
        <begin position="23"/>
        <end position="40"/>
    </location>
</feature>
<feature type="compositionally biased region" description="Polar residues" evidence="11">
    <location>
        <begin position="867"/>
        <end position="880"/>
    </location>
</feature>
<feature type="compositionally biased region" description="Acidic residues" evidence="11">
    <location>
        <begin position="1741"/>
        <end position="1767"/>
    </location>
</feature>
<feature type="compositionally biased region" description="Basic and acidic residues" evidence="11">
    <location>
        <begin position="807"/>
        <end position="831"/>
    </location>
</feature>
<dbReference type="PROSITE" id="PS00028">
    <property type="entry name" value="ZINC_FINGER_C2H2_1"/>
    <property type="match status" value="4"/>
</dbReference>
<feature type="compositionally biased region" description="Polar residues" evidence="11">
    <location>
        <begin position="1024"/>
        <end position="1041"/>
    </location>
</feature>
<dbReference type="GO" id="GO:0005634">
    <property type="term" value="C:nucleus"/>
    <property type="evidence" value="ECO:0007669"/>
    <property type="project" value="UniProtKB-SubCell"/>
</dbReference>
<feature type="region of interest" description="Disordered" evidence="11">
    <location>
        <begin position="616"/>
        <end position="688"/>
    </location>
</feature>
<feature type="compositionally biased region" description="Basic and acidic residues" evidence="11">
    <location>
        <begin position="48"/>
        <end position="63"/>
    </location>
</feature>
<sequence length="2144" mass="234970">MEPPESAVGLKYSMEAQEKKALQSVSDSEPNISSKRSTFADSKRKGHLQSEELQRCIEEEPSGKKLSSAVSRSCQEKQGSQRIPRTCSYRLRHSNPLEAEEEAKSHAEPEALQPATPEPRRVFPRRNSSSVSSSFSQSSQVGTEKPEDVLRKESKSKKPGKYICHYCGRACAKPSVLKKHIRSHTGERPYPCVPCGFSFKTKSNLYKHKKSHAHNIKAGLAPFSELASACKSIDQGSLGGEAEINSDYEQSTDTDEETAVLLDKNNPVQHIQLRANKIMPGGELACTHPAAELRIAPKEVPTVFASEQIIPSTAADCPLYTDIKMSPMSSLKSSGEEFPTIKQKLALRLTGKNGQDSEPSMNLLSPHSKGSTDSGYFSRSESAEQQISPPNTSAKSYEEIMFGKFYRLGPRSRQAIAAEMPVATGTDINIINLKDKPNRMPESGMGEISECHKSHHYTKDSMLKHPIYQNVNTCIRDDVESQTKIYCDPKQYPANSGKTNVDLVESVLDTGLLVRSNSVPTSPTANLDTPLALQASHSFDERMTSDGVFYRSSAGLRRLRRQAAFELVAQEGNIESGSISKNVSLSAGSAQLDESCPSVSYSVGVEGFHDAQVQAMHQKQVTETATRKRRKKKSIGDEEDITNQHGADFDGSTEMQGSDYDSKENQDTFRSAPTGKGQLYSMHRESDSSVMGTSMASDITVFVPDSERKVGGNVISVIQHTNSLSRPGSFEKSDSVDQPSYAYSRLTSQYSEQSDSDKPEEVQILNQRWSGSLEQTHLRTGYEFGEQQGRMLHKLVRQANIQVPEIRVTEEPDKPERGPDAPMREPERVVEEFQWPQRSETLSQLPAEKLPPKKKRLRLAEMEHSSGESSFESTCTSLSRSPSQESNLSYSSSFSMSFDREESSKSASPARQDDFGKQPEFLAVPGSGRSPSARAQPRQKEVRRSSSEQGACSLTPVIPEIRSKSLDYGGLSVSPSPGDIYTSALTMKERRRGYLIRQAPLNVHPEYITQHKGFDINDKERQLENSGSCQPQSTWRANPSALTEKPRSAQAHDSDPSKKGEDSHQIGLWLMQKTSHLFVQQGLESERLLHEFPSQAVTWYPSLCSNVVQSSLLSPPVWQPSSQKGHQASHAQQQSAQGHSEKAFGSVTTKSHHSLPRVSPWNLSDLLSKAFSANTGHLEPVQTIFASHNAGSQPPFPSTSVPVRTQTPVPSCSSVMYTTVSQIVVTHSESISSTMVICKVTDNHSQSSLMITGTKDDIGFCLPHILDSSREHIYCPSWNVPEPVPGGMKTGIPLTLTSRTISTTDASSTGGNKRILSPANSLELIIETKQQKRVKEEKMYGQIVEELSAVELSNSGATKGNGKFHKLEPKHISDVGDGQEVTPSSSLLASSGAPLHLSEPYFQEMVDTTMRAESPENLEVDEISPASTLSASETQEEINDNMDSKTPLDMLVEIAANRARTIIGSTILLTHSGNNKQFTQFPSLRTSTSVSWCFLNYTKPNIAQMTSVASVYGSWFVSSHNPNPPDLNTKTTLALLCSKQRKTTESYTTASMYDPGSGKVVSSLLWKHAFDQGKPELKEPEVSKSEKKLKESGGRDRTTEVHKHKEVSSKQAEPSRIKIFEGGYKSNEDYVYVRGRGRGKYICEECGIRCKKPSMLKKHIRTHTDVRPYVCKFCNFAFKTKGNLTKHMKSKAHMKKCMELGVSLSSVETVEVEEADNTDDGQTVSWKMRSTAVIAEHQFSDADDSDGAEEEGDENDEDDDEDDEYDGDSTPRTRSRSTSPQPCGTPCAPVTASAASQRPAPDLPGPASKKASFFSLPSIEAQQKSETRAVECQRTLQGALSDESWRNTTSSSDKLHASSVEFSPGLPSPGCDSSPQRESSPAPQRCLCPSRELPHQGTLRVHVSPKKNTCTRRGLSPRGHPSCASLPRPVSPGKDITYRRELSPRSRHKGAIRPVSPRRGTHHHSAPWGSGQHLHSELPPYGKTSESSPEVDMDPKKNSQTLQPPVESYRGQECPGIQQGLFSHLPPHSRLQVHTLVPVVPIGGIQIVHAVPPSAASPLGGVPSEPSPSRASSHLSCEAGSKALGDTSREPEEAGAGRSRSPQESQEDMGDTAEKADTPDESVQSCVKAIASLRISSGESPAQP</sequence>
<evidence type="ECO:0000259" key="12">
    <source>
        <dbReference type="PROSITE" id="PS50157"/>
    </source>
</evidence>
<feature type="compositionally biased region" description="Polar residues" evidence="11">
    <location>
        <begin position="352"/>
        <end position="393"/>
    </location>
</feature>
<comment type="subcellular location">
    <subcellularLocation>
        <location evidence="1">Nucleus</location>
    </subcellularLocation>
</comment>
<keyword evidence="6" id="KW-0862">Zinc</keyword>
<evidence type="ECO:0000256" key="10">
    <source>
        <dbReference type="PROSITE-ProRule" id="PRU00042"/>
    </source>
</evidence>
<evidence type="ECO:0000313" key="13">
    <source>
        <dbReference type="EMBL" id="KPP79852.1"/>
    </source>
</evidence>
<name>A0A0P7XSB5_SCLFO</name>
<keyword evidence="5 10" id="KW-0863">Zinc-finger</keyword>
<feature type="region of interest" description="Disordered" evidence="11">
    <location>
        <begin position="1737"/>
        <end position="2024"/>
    </location>
</feature>
<evidence type="ECO:0000256" key="5">
    <source>
        <dbReference type="ARBA" id="ARBA00022771"/>
    </source>
</evidence>
<dbReference type="FunFam" id="3.30.160.60:FF:000594">
    <property type="entry name" value="Transcription factor HIVEP2"/>
    <property type="match status" value="1"/>
</dbReference>
<feature type="compositionally biased region" description="Polar residues" evidence="11">
    <location>
        <begin position="2134"/>
        <end position="2144"/>
    </location>
</feature>
<dbReference type="PANTHER" id="PTHR45944:SF1">
    <property type="entry name" value="TRANSCRIPTION FACTOR HIVEP2"/>
    <property type="match status" value="1"/>
</dbReference>
<feature type="compositionally biased region" description="Polar residues" evidence="11">
    <location>
        <begin position="68"/>
        <end position="83"/>
    </location>
</feature>
<feature type="domain" description="C2H2-type" evidence="12">
    <location>
        <begin position="190"/>
        <end position="217"/>
    </location>
</feature>
<evidence type="ECO:0000256" key="4">
    <source>
        <dbReference type="ARBA" id="ARBA00022737"/>
    </source>
</evidence>
<dbReference type="Pfam" id="PF00096">
    <property type="entry name" value="zf-C2H2"/>
    <property type="match status" value="4"/>
</dbReference>
<dbReference type="GO" id="GO:0000978">
    <property type="term" value="F:RNA polymerase II cis-regulatory region sequence-specific DNA binding"/>
    <property type="evidence" value="ECO:0007669"/>
    <property type="project" value="TreeGrafter"/>
</dbReference>
<gene>
    <name evidence="13" type="ORF">Z043_100548</name>
</gene>
<keyword evidence="8" id="KW-0804">Transcription</keyword>
<feature type="non-terminal residue" evidence="13">
    <location>
        <position position="2144"/>
    </location>
</feature>
<evidence type="ECO:0000256" key="2">
    <source>
        <dbReference type="ARBA" id="ARBA00022553"/>
    </source>
</evidence>
<evidence type="ECO:0000256" key="8">
    <source>
        <dbReference type="ARBA" id="ARBA00023163"/>
    </source>
</evidence>
<keyword evidence="9" id="KW-0539">Nucleus</keyword>
<dbReference type="SMART" id="SM00355">
    <property type="entry name" value="ZnF_C2H2"/>
    <property type="match status" value="4"/>
</dbReference>
<keyword evidence="2" id="KW-0597">Phosphoprotein</keyword>
<evidence type="ECO:0000313" key="14">
    <source>
        <dbReference type="Proteomes" id="UP000034805"/>
    </source>
</evidence>
<feature type="region of interest" description="Disordered" evidence="11">
    <location>
        <begin position="2056"/>
        <end position="2144"/>
    </location>
</feature>
<dbReference type="InterPro" id="IPR013087">
    <property type="entry name" value="Znf_C2H2_type"/>
</dbReference>
<organism evidence="13 14">
    <name type="scientific">Scleropages formosus</name>
    <name type="common">Asian bonytongue</name>
    <name type="synonym">Osteoglossum formosum</name>
    <dbReference type="NCBI Taxonomy" id="113540"/>
    <lineage>
        <taxon>Eukaryota</taxon>
        <taxon>Metazoa</taxon>
        <taxon>Chordata</taxon>
        <taxon>Craniata</taxon>
        <taxon>Vertebrata</taxon>
        <taxon>Euteleostomi</taxon>
        <taxon>Actinopterygii</taxon>
        <taxon>Neopterygii</taxon>
        <taxon>Teleostei</taxon>
        <taxon>Osteoglossocephala</taxon>
        <taxon>Osteoglossomorpha</taxon>
        <taxon>Osteoglossiformes</taxon>
        <taxon>Osteoglossidae</taxon>
        <taxon>Scleropages</taxon>
    </lineage>
</organism>
<feature type="compositionally biased region" description="Low complexity" evidence="11">
    <location>
        <begin position="1121"/>
        <end position="1138"/>
    </location>
</feature>
<feature type="region of interest" description="Disordered" evidence="11">
    <location>
        <begin position="1116"/>
        <end position="1151"/>
    </location>
</feature>
<dbReference type="PANTHER" id="PTHR45944">
    <property type="entry name" value="SCHNURRI, ISOFORM F"/>
    <property type="match status" value="1"/>
</dbReference>
<dbReference type="Gene3D" id="3.30.160.60">
    <property type="entry name" value="Classic Zinc Finger"/>
    <property type="match status" value="4"/>
</dbReference>
<reference evidence="13 14" key="1">
    <citation type="submission" date="2015-08" db="EMBL/GenBank/DDBJ databases">
        <title>The genome of the Asian arowana (Scleropages formosus).</title>
        <authorList>
            <person name="Tan M.H."/>
            <person name="Gan H.M."/>
            <person name="Croft L.J."/>
            <person name="Austin C.M."/>
        </authorList>
    </citation>
    <scope>NUCLEOTIDE SEQUENCE [LARGE SCALE GENOMIC DNA]</scope>
    <source>
        <strain evidence="13">Aro1</strain>
    </source>
</reference>
<evidence type="ECO:0000256" key="6">
    <source>
        <dbReference type="ARBA" id="ARBA00022833"/>
    </source>
</evidence>
<feature type="region of interest" description="Disordered" evidence="11">
    <location>
        <begin position="19"/>
        <end position="154"/>
    </location>
</feature>
<feature type="compositionally biased region" description="Basic and acidic residues" evidence="11">
    <location>
        <begin position="1044"/>
        <end position="1063"/>
    </location>
</feature>
<keyword evidence="7" id="KW-0805">Transcription regulation</keyword>
<feature type="compositionally biased region" description="Low complexity" evidence="11">
    <location>
        <begin position="881"/>
        <end position="897"/>
    </location>
</feature>
<feature type="domain" description="C2H2-type" evidence="12">
    <location>
        <begin position="162"/>
        <end position="189"/>
    </location>
</feature>
<evidence type="ECO:0000256" key="9">
    <source>
        <dbReference type="ARBA" id="ARBA00023242"/>
    </source>
</evidence>
<dbReference type="EMBL" id="JARO02000116">
    <property type="protein sequence ID" value="KPP79852.1"/>
    <property type="molecule type" value="Genomic_DNA"/>
</dbReference>
<evidence type="ECO:0000256" key="11">
    <source>
        <dbReference type="SAM" id="MobiDB-lite"/>
    </source>
</evidence>
<accession>A0A0P7XSB5</accession>
<feature type="domain" description="C2H2-type" evidence="12">
    <location>
        <begin position="1669"/>
        <end position="1693"/>
    </location>
</feature>
<feature type="compositionally biased region" description="Low complexity" evidence="11">
    <location>
        <begin position="1768"/>
        <end position="1782"/>
    </location>
</feature>
<feature type="region of interest" description="Disordered" evidence="11">
    <location>
        <begin position="1022"/>
        <end position="1063"/>
    </location>
</feature>
<feature type="region of interest" description="Disordered" evidence="11">
    <location>
        <begin position="804"/>
        <end position="956"/>
    </location>
</feature>
<dbReference type="SUPFAM" id="SSF57667">
    <property type="entry name" value="beta-beta-alpha zinc fingers"/>
    <property type="match status" value="2"/>
</dbReference>
<feature type="domain" description="C2H2-type" evidence="12">
    <location>
        <begin position="1641"/>
        <end position="1668"/>
    </location>
</feature>
<feature type="compositionally biased region" description="Low complexity" evidence="11">
    <location>
        <begin position="128"/>
        <end position="141"/>
    </location>
</feature>
<feature type="region of interest" description="Disordered" evidence="11">
    <location>
        <begin position="351"/>
        <end position="393"/>
    </location>
</feature>
<comment type="caution">
    <text evidence="13">The sequence shown here is derived from an EMBL/GenBank/DDBJ whole genome shotgun (WGS) entry which is preliminary data.</text>
</comment>
<keyword evidence="3" id="KW-0479">Metal-binding</keyword>
<evidence type="ECO:0000256" key="1">
    <source>
        <dbReference type="ARBA" id="ARBA00004123"/>
    </source>
</evidence>
<dbReference type="FunFam" id="3.30.160.60:FF:000033">
    <property type="entry name" value="Immunodeficiency virus type I enhancer binding protein 1"/>
    <property type="match status" value="2"/>
</dbReference>
<evidence type="ECO:0000256" key="3">
    <source>
        <dbReference type="ARBA" id="ARBA00022723"/>
    </source>
</evidence>
<evidence type="ECO:0000256" key="7">
    <source>
        <dbReference type="ARBA" id="ARBA00023015"/>
    </source>
</evidence>
<protein>
    <submittedName>
        <fullName evidence="13">Transcription factor HIVEP2-like</fullName>
    </submittedName>
</protein>
<dbReference type="GO" id="GO:0008270">
    <property type="term" value="F:zinc ion binding"/>
    <property type="evidence" value="ECO:0007669"/>
    <property type="project" value="UniProtKB-KW"/>
</dbReference>
<feature type="region of interest" description="Disordered" evidence="11">
    <location>
        <begin position="1576"/>
        <end position="1612"/>
    </location>
</feature>
<dbReference type="InterPro" id="IPR051969">
    <property type="entry name" value="Zinc-finger_DNA-bd_regulators"/>
</dbReference>
<dbReference type="GO" id="GO:0000981">
    <property type="term" value="F:DNA-binding transcription factor activity, RNA polymerase II-specific"/>
    <property type="evidence" value="ECO:0007669"/>
    <property type="project" value="TreeGrafter"/>
</dbReference>
<dbReference type="STRING" id="113540.ENSSFOP00015020909"/>
<keyword evidence="4" id="KW-0677">Repeat</keyword>
<proteinExistence type="predicted"/>
<feature type="compositionally biased region" description="Polar residues" evidence="11">
    <location>
        <begin position="1871"/>
        <end position="1882"/>
    </location>
</feature>
<dbReference type="Proteomes" id="UP000034805">
    <property type="component" value="Unassembled WGS sequence"/>
</dbReference>
<feature type="compositionally biased region" description="Basic and acidic residues" evidence="11">
    <location>
        <begin position="144"/>
        <end position="153"/>
    </location>
</feature>
<dbReference type="InterPro" id="IPR036236">
    <property type="entry name" value="Znf_C2H2_sf"/>
</dbReference>
<dbReference type="PROSITE" id="PS50157">
    <property type="entry name" value="ZINC_FINGER_C2H2_2"/>
    <property type="match status" value="4"/>
</dbReference>